<feature type="transmembrane region" description="Helical" evidence="8">
    <location>
        <begin position="424"/>
        <end position="445"/>
    </location>
</feature>
<name>A0AAW1CJM6_9HEMI</name>
<accession>A0AAW1CJM6</accession>
<dbReference type="GO" id="GO:0022857">
    <property type="term" value="F:transmembrane transporter activity"/>
    <property type="evidence" value="ECO:0007669"/>
    <property type="project" value="InterPro"/>
</dbReference>
<keyword evidence="7 8" id="KW-0472">Membrane</keyword>
<dbReference type="AlphaFoldDB" id="A0AAW1CJM6"/>
<dbReference type="PROSITE" id="PS00217">
    <property type="entry name" value="SUGAR_TRANSPORT_2"/>
    <property type="match status" value="1"/>
</dbReference>
<evidence type="ECO:0000256" key="6">
    <source>
        <dbReference type="ARBA" id="ARBA00022989"/>
    </source>
</evidence>
<feature type="transmembrane region" description="Helical" evidence="8">
    <location>
        <begin position="359"/>
        <end position="378"/>
    </location>
</feature>
<evidence type="ECO:0000313" key="10">
    <source>
        <dbReference type="EMBL" id="KAK9498290.1"/>
    </source>
</evidence>
<keyword evidence="11" id="KW-1185">Reference proteome</keyword>
<feature type="transmembrane region" description="Helical" evidence="8">
    <location>
        <begin position="399"/>
        <end position="418"/>
    </location>
</feature>
<comment type="subcellular location">
    <subcellularLocation>
        <location evidence="1">Cell membrane</location>
        <topology evidence="1">Multi-pass membrane protein</topology>
    </subcellularLocation>
</comment>
<dbReference type="FunFam" id="1.20.1250.20:FF:000218">
    <property type="entry name" value="facilitated trehalose transporter Tret1"/>
    <property type="match status" value="1"/>
</dbReference>
<feature type="transmembrane region" description="Helical" evidence="8">
    <location>
        <begin position="300"/>
        <end position="318"/>
    </location>
</feature>
<dbReference type="InterPro" id="IPR036259">
    <property type="entry name" value="MFS_trans_sf"/>
</dbReference>
<dbReference type="SUPFAM" id="SSF103473">
    <property type="entry name" value="MFS general substrate transporter"/>
    <property type="match status" value="1"/>
</dbReference>
<feature type="transmembrane region" description="Helical" evidence="8">
    <location>
        <begin position="119"/>
        <end position="141"/>
    </location>
</feature>
<feature type="transmembrane region" description="Helical" evidence="8">
    <location>
        <begin position="153"/>
        <end position="174"/>
    </location>
</feature>
<feature type="transmembrane region" description="Helical" evidence="8">
    <location>
        <begin position="20"/>
        <end position="44"/>
    </location>
</feature>
<dbReference type="InterPro" id="IPR005828">
    <property type="entry name" value="MFS_sugar_transport-like"/>
</dbReference>
<dbReference type="Proteomes" id="UP001461498">
    <property type="component" value="Unassembled WGS sequence"/>
</dbReference>
<dbReference type="PROSITE" id="PS00216">
    <property type="entry name" value="SUGAR_TRANSPORT_1"/>
    <property type="match status" value="2"/>
</dbReference>
<evidence type="ECO:0000259" key="9">
    <source>
        <dbReference type="PROSITE" id="PS50850"/>
    </source>
</evidence>
<evidence type="ECO:0000256" key="1">
    <source>
        <dbReference type="ARBA" id="ARBA00004651"/>
    </source>
</evidence>
<feature type="transmembrane region" description="Helical" evidence="8">
    <location>
        <begin position="180"/>
        <end position="198"/>
    </location>
</feature>
<keyword evidence="2" id="KW-0813">Transport</keyword>
<evidence type="ECO:0000256" key="7">
    <source>
        <dbReference type="ARBA" id="ARBA00023136"/>
    </source>
</evidence>
<dbReference type="InterPro" id="IPR005829">
    <property type="entry name" value="Sugar_transporter_CS"/>
</dbReference>
<dbReference type="EMBL" id="JAPXFL010000012">
    <property type="protein sequence ID" value="KAK9498290.1"/>
    <property type="molecule type" value="Genomic_DNA"/>
</dbReference>
<dbReference type="GO" id="GO:0005886">
    <property type="term" value="C:plasma membrane"/>
    <property type="evidence" value="ECO:0007669"/>
    <property type="project" value="UniProtKB-SubCell"/>
</dbReference>
<feature type="transmembrane region" description="Helical" evidence="8">
    <location>
        <begin position="260"/>
        <end position="280"/>
    </location>
</feature>
<comment type="caution">
    <text evidence="10">The sequence shown here is derived from an EMBL/GenBank/DDBJ whole genome shotgun (WGS) entry which is preliminary data.</text>
</comment>
<evidence type="ECO:0000313" key="11">
    <source>
        <dbReference type="Proteomes" id="UP001461498"/>
    </source>
</evidence>
<feature type="transmembrane region" description="Helical" evidence="8">
    <location>
        <begin position="94"/>
        <end position="113"/>
    </location>
</feature>
<proteinExistence type="predicted"/>
<feature type="domain" description="Major facilitator superfamily (MFS) profile" evidence="9">
    <location>
        <begin position="19"/>
        <end position="452"/>
    </location>
</feature>
<dbReference type="PANTHER" id="PTHR48021:SF46">
    <property type="entry name" value="MAJOR FACILITATOR SUPERFAMILY (MFS) PROFILE DOMAIN-CONTAINING PROTEIN"/>
    <property type="match status" value="1"/>
</dbReference>
<dbReference type="InterPro" id="IPR050549">
    <property type="entry name" value="MFS_Trehalose_Transporter"/>
</dbReference>
<dbReference type="PROSITE" id="PS50850">
    <property type="entry name" value="MFS"/>
    <property type="match status" value="1"/>
</dbReference>
<evidence type="ECO:0000256" key="4">
    <source>
        <dbReference type="ARBA" id="ARBA00022597"/>
    </source>
</evidence>
<reference evidence="10 11" key="1">
    <citation type="submission" date="2022-12" db="EMBL/GenBank/DDBJ databases">
        <title>Chromosome-level genome assembly of true bugs.</title>
        <authorList>
            <person name="Ma L."/>
            <person name="Li H."/>
        </authorList>
    </citation>
    <scope>NUCLEOTIDE SEQUENCE [LARGE SCALE GENOMIC DNA]</scope>
    <source>
        <strain evidence="10">Lab_2022b</strain>
    </source>
</reference>
<feature type="transmembrane region" description="Helical" evidence="8">
    <location>
        <begin position="64"/>
        <end position="87"/>
    </location>
</feature>
<dbReference type="PANTHER" id="PTHR48021">
    <property type="match status" value="1"/>
</dbReference>
<keyword evidence="4" id="KW-0762">Sugar transport</keyword>
<dbReference type="Pfam" id="PF00083">
    <property type="entry name" value="Sugar_tr"/>
    <property type="match status" value="1"/>
</dbReference>
<keyword evidence="5 8" id="KW-0812">Transmembrane</keyword>
<organism evidence="10 11">
    <name type="scientific">Rhynocoris fuscipes</name>
    <dbReference type="NCBI Taxonomy" id="488301"/>
    <lineage>
        <taxon>Eukaryota</taxon>
        <taxon>Metazoa</taxon>
        <taxon>Ecdysozoa</taxon>
        <taxon>Arthropoda</taxon>
        <taxon>Hexapoda</taxon>
        <taxon>Insecta</taxon>
        <taxon>Pterygota</taxon>
        <taxon>Neoptera</taxon>
        <taxon>Paraneoptera</taxon>
        <taxon>Hemiptera</taxon>
        <taxon>Heteroptera</taxon>
        <taxon>Panheteroptera</taxon>
        <taxon>Cimicomorpha</taxon>
        <taxon>Reduviidae</taxon>
        <taxon>Harpactorinae</taxon>
        <taxon>Harpactorini</taxon>
        <taxon>Rhynocoris</taxon>
    </lineage>
</organism>
<feature type="transmembrane region" description="Helical" evidence="8">
    <location>
        <begin position="327"/>
        <end position="347"/>
    </location>
</feature>
<sequence>MIDSNNVRDSIGFNRISRAFLHQLIAALTCNLAVVAVGPCFTWLEPLTQWLTSEESPIPMNSDDVSWLTSIIEVGELLVVIPSGILADRWGRKPVILSIGPMSVISWIMIAVSRDIVTLYIVRVLQGIALGIAFTVVPMYVAEISSPSVRGSLGGQFTVLWFVGILFSYCTGHYMKFDSYIYVQVIIPLIFFFTFIFMPESPYYYFMKENVEKGKSALKWFRYGQDISDEAVNIQKAVEDDMRHAGSWRDLIATKSDRRALFIVQIVCFVRYLTGMPAYLSFASQTFASSSHGSLTSDQLTIIMGAILMGSAFFSSLFSDSIGRRPLMIASSIGIFIFNTLLAVYYYLDQYSLVDLSSFAWIMYLSVAGFCVSINLGIGQLMQTVQAEFFPSNTRGLGGGVTGVTMAIATFINLILYQNLTDAFGVYMNFVSFSIFSFIGTIFIMKYVTESAGKSLAEINSNIKEITSSEK</sequence>
<keyword evidence="3" id="KW-1003">Cell membrane</keyword>
<protein>
    <recommendedName>
        <fullName evidence="9">Major facilitator superfamily (MFS) profile domain-containing protein</fullName>
    </recommendedName>
</protein>
<evidence type="ECO:0000256" key="2">
    <source>
        <dbReference type="ARBA" id="ARBA00022448"/>
    </source>
</evidence>
<evidence type="ECO:0000256" key="8">
    <source>
        <dbReference type="SAM" id="Phobius"/>
    </source>
</evidence>
<gene>
    <name evidence="10" type="ORF">O3M35_002958</name>
</gene>
<evidence type="ECO:0000256" key="5">
    <source>
        <dbReference type="ARBA" id="ARBA00022692"/>
    </source>
</evidence>
<keyword evidence="6 8" id="KW-1133">Transmembrane helix</keyword>
<dbReference type="InterPro" id="IPR020846">
    <property type="entry name" value="MFS_dom"/>
</dbReference>
<evidence type="ECO:0000256" key="3">
    <source>
        <dbReference type="ARBA" id="ARBA00022475"/>
    </source>
</evidence>
<dbReference type="Gene3D" id="1.20.1250.20">
    <property type="entry name" value="MFS general substrate transporter like domains"/>
    <property type="match status" value="1"/>
</dbReference>